<keyword evidence="18" id="KW-1185">Reference proteome</keyword>
<evidence type="ECO:0000313" key="17">
    <source>
        <dbReference type="EMBL" id="ADV27655.1"/>
    </source>
</evidence>
<dbReference type="SUPFAM" id="SSF141734">
    <property type="entry name" value="HisI-like"/>
    <property type="match status" value="1"/>
</dbReference>
<protein>
    <recommendedName>
        <fullName evidence="15">Histidine biosynthesis bifunctional protein HisIE</fullName>
    </recommendedName>
    <domain>
        <recommendedName>
            <fullName evidence="15">Phosphoribosyl-AMP cyclohydrolase</fullName>
            <shortName evidence="15">PRA-CH</shortName>
            <ecNumber evidence="15">3.5.4.19</ecNumber>
        </recommendedName>
    </domain>
    <domain>
        <recommendedName>
            <fullName evidence="15">Phosphoribosyl-ATP pyrophosphatase</fullName>
            <shortName evidence="15">PRA-PH</shortName>
            <ecNumber evidence="15">3.6.1.31</ecNumber>
        </recommendedName>
    </domain>
</protein>
<dbReference type="STRING" id="743721.Psesu_1813"/>
<evidence type="ECO:0000256" key="14">
    <source>
        <dbReference type="ARBA" id="ARBA00023268"/>
    </source>
</evidence>
<feature type="region of interest" description="Phosphoribosyl-AMP cyclohydrolase" evidence="15">
    <location>
        <begin position="1"/>
        <end position="135"/>
    </location>
</feature>
<evidence type="ECO:0000256" key="5">
    <source>
        <dbReference type="ARBA" id="ARBA00005204"/>
    </source>
</evidence>
<keyword evidence="9 15" id="KW-0028">Amino-acid biosynthesis</keyword>
<dbReference type="AlphaFoldDB" id="E6WU06"/>
<comment type="pathway">
    <text evidence="4 15">Amino-acid biosynthesis; L-histidine biosynthesis; L-histidine from 5-phospho-alpha-D-ribose 1-diphosphate: step 3/9.</text>
</comment>
<dbReference type="PANTHER" id="PTHR42945">
    <property type="entry name" value="HISTIDINE BIOSYNTHESIS BIFUNCTIONAL PROTEIN"/>
    <property type="match status" value="1"/>
</dbReference>
<keyword evidence="8 15" id="KW-0963">Cytoplasm</keyword>
<evidence type="ECO:0000256" key="2">
    <source>
        <dbReference type="ARBA" id="ARBA00001460"/>
    </source>
</evidence>
<dbReference type="eggNOG" id="COG0140">
    <property type="taxonomic scope" value="Bacteria"/>
</dbReference>
<dbReference type="Gene3D" id="1.10.287.1080">
    <property type="entry name" value="MazG-like"/>
    <property type="match status" value="1"/>
</dbReference>
<keyword evidence="14 15" id="KW-0511">Multifunctional enzyme</keyword>
<dbReference type="Proteomes" id="UP000008632">
    <property type="component" value="Chromosome"/>
</dbReference>
<dbReference type="EC" id="3.5.4.19" evidence="15"/>
<evidence type="ECO:0000313" key="18">
    <source>
        <dbReference type="Proteomes" id="UP000008632"/>
    </source>
</evidence>
<dbReference type="GO" id="GO:0004635">
    <property type="term" value="F:phosphoribosyl-AMP cyclohydrolase activity"/>
    <property type="evidence" value="ECO:0007669"/>
    <property type="project" value="UniProtKB-UniRule"/>
</dbReference>
<comment type="subcellular location">
    <subcellularLocation>
        <location evidence="3 15">Cytoplasm</location>
    </subcellularLocation>
</comment>
<dbReference type="GO" id="GO:0004636">
    <property type="term" value="F:phosphoribosyl-ATP diphosphatase activity"/>
    <property type="evidence" value="ECO:0007669"/>
    <property type="project" value="UniProtKB-UniRule"/>
</dbReference>
<keyword evidence="10 15" id="KW-0547">Nucleotide-binding</keyword>
<evidence type="ECO:0000256" key="13">
    <source>
        <dbReference type="ARBA" id="ARBA00023102"/>
    </source>
</evidence>
<evidence type="ECO:0000256" key="12">
    <source>
        <dbReference type="ARBA" id="ARBA00022840"/>
    </source>
</evidence>
<dbReference type="HAMAP" id="MF_01020">
    <property type="entry name" value="HisE"/>
    <property type="match status" value="1"/>
</dbReference>
<evidence type="ECO:0000256" key="3">
    <source>
        <dbReference type="ARBA" id="ARBA00004496"/>
    </source>
</evidence>
<dbReference type="HAMAP" id="MF_01019">
    <property type="entry name" value="HisIE"/>
    <property type="match status" value="1"/>
</dbReference>
<dbReference type="UniPathway" id="UPA00031">
    <property type="reaction ID" value="UER00007"/>
</dbReference>
<dbReference type="KEGG" id="psu:Psesu_1813"/>
<gene>
    <name evidence="15" type="primary">hisI</name>
    <name evidence="15" type="synonym">hisIE</name>
    <name evidence="17" type="ordered locus">Psesu_1813</name>
</gene>
<keyword evidence="12 15" id="KW-0067">ATP-binding</keyword>
<evidence type="ECO:0000256" key="8">
    <source>
        <dbReference type="ARBA" id="ARBA00022490"/>
    </source>
</evidence>
<dbReference type="InterPro" id="IPR021130">
    <property type="entry name" value="PRib-ATP_PPHydrolase-like"/>
</dbReference>
<dbReference type="Pfam" id="PF01503">
    <property type="entry name" value="PRA-PH"/>
    <property type="match status" value="1"/>
</dbReference>
<evidence type="ECO:0000256" key="10">
    <source>
        <dbReference type="ARBA" id="ARBA00022741"/>
    </source>
</evidence>
<evidence type="ECO:0000256" key="4">
    <source>
        <dbReference type="ARBA" id="ARBA00005169"/>
    </source>
</evidence>
<organism evidence="17 18">
    <name type="scientific">Pseudoxanthomonas suwonensis (strain 11-1)</name>
    <dbReference type="NCBI Taxonomy" id="743721"/>
    <lineage>
        <taxon>Bacteria</taxon>
        <taxon>Pseudomonadati</taxon>
        <taxon>Pseudomonadota</taxon>
        <taxon>Gammaproteobacteria</taxon>
        <taxon>Lysobacterales</taxon>
        <taxon>Lysobacteraceae</taxon>
        <taxon>Pseudoxanthomonas</taxon>
    </lineage>
</organism>
<dbReference type="GO" id="GO:0000105">
    <property type="term" value="P:L-histidine biosynthetic process"/>
    <property type="evidence" value="ECO:0007669"/>
    <property type="project" value="UniProtKB-UniRule"/>
</dbReference>
<dbReference type="eggNOG" id="COG0139">
    <property type="taxonomic scope" value="Bacteria"/>
</dbReference>
<comment type="catalytic activity">
    <reaction evidence="1 15">
        <text>1-(5-phospho-beta-D-ribosyl)-5'-AMP + H2O = 1-(5-phospho-beta-D-ribosyl)-5-[(5-phospho-beta-D-ribosylamino)methylideneamino]imidazole-4-carboxamide</text>
        <dbReference type="Rhea" id="RHEA:20049"/>
        <dbReference type="ChEBI" id="CHEBI:15377"/>
        <dbReference type="ChEBI" id="CHEBI:58435"/>
        <dbReference type="ChEBI" id="CHEBI:59457"/>
        <dbReference type="EC" id="3.5.4.19"/>
    </reaction>
</comment>
<dbReference type="PANTHER" id="PTHR42945:SF9">
    <property type="entry name" value="HISTIDINE BIOSYNTHESIS BIFUNCTIONAL PROTEIN HISIE"/>
    <property type="match status" value="1"/>
</dbReference>
<evidence type="ECO:0000256" key="11">
    <source>
        <dbReference type="ARBA" id="ARBA00022801"/>
    </source>
</evidence>
<dbReference type="EC" id="3.6.1.31" evidence="15"/>
<dbReference type="GO" id="GO:0005737">
    <property type="term" value="C:cytoplasm"/>
    <property type="evidence" value="ECO:0007669"/>
    <property type="project" value="UniProtKB-SubCell"/>
</dbReference>
<dbReference type="OrthoDB" id="9795769at2"/>
<dbReference type="InterPro" id="IPR008179">
    <property type="entry name" value="HisE"/>
</dbReference>
<evidence type="ECO:0000259" key="16">
    <source>
        <dbReference type="Pfam" id="PF01502"/>
    </source>
</evidence>
<feature type="domain" description="Phosphoribosyl-AMP cyclohydrolase" evidence="16">
    <location>
        <begin position="43"/>
        <end position="116"/>
    </location>
</feature>
<dbReference type="InterPro" id="IPR023019">
    <property type="entry name" value="His_synth_HisIE"/>
</dbReference>
<evidence type="ECO:0000256" key="1">
    <source>
        <dbReference type="ARBA" id="ARBA00000024"/>
    </source>
</evidence>
<comment type="pathway">
    <text evidence="5 15">Amino-acid biosynthesis; L-histidine biosynthesis; L-histidine from 5-phospho-alpha-D-ribose 1-diphosphate: step 2/9.</text>
</comment>
<evidence type="ECO:0000256" key="6">
    <source>
        <dbReference type="ARBA" id="ARBA00007731"/>
    </source>
</evidence>
<evidence type="ECO:0000256" key="9">
    <source>
        <dbReference type="ARBA" id="ARBA00022605"/>
    </source>
</evidence>
<dbReference type="HOGENOM" id="CLU_048577_3_1_6"/>
<evidence type="ECO:0000256" key="7">
    <source>
        <dbReference type="ARBA" id="ARBA00008299"/>
    </source>
</evidence>
<reference evidence="17 18" key="1">
    <citation type="submission" date="2011-01" db="EMBL/GenBank/DDBJ databases">
        <title>Complete sequence of Pseudoxanthomonas suwonensis 11-1.</title>
        <authorList>
            <consortium name="US DOE Joint Genome Institute"/>
            <person name="Lucas S."/>
            <person name="Copeland A."/>
            <person name="Lapidus A."/>
            <person name="Cheng J.-F."/>
            <person name="Goodwin L."/>
            <person name="Pitluck S."/>
            <person name="Teshima H."/>
            <person name="Detter J.C."/>
            <person name="Han C."/>
            <person name="Tapia R."/>
            <person name="Land M."/>
            <person name="Hauser L."/>
            <person name="Kyrpides N."/>
            <person name="Ivanova N."/>
            <person name="Ovchinnikova G."/>
            <person name="Siebers A.K."/>
            <person name="Allgaier M."/>
            <person name="Thelen M.P."/>
            <person name="Hugenholtz P."/>
            <person name="Gladden J."/>
            <person name="Woyke T."/>
        </authorList>
    </citation>
    <scope>NUCLEOTIDE SEQUENCE [LARGE SCALE GENOMIC DNA]</scope>
    <source>
        <strain evidence="18">11-1</strain>
    </source>
</reference>
<dbReference type="EMBL" id="CP002446">
    <property type="protein sequence ID" value="ADV27655.1"/>
    <property type="molecule type" value="Genomic_DNA"/>
</dbReference>
<dbReference type="GO" id="GO:0005524">
    <property type="term" value="F:ATP binding"/>
    <property type="evidence" value="ECO:0007669"/>
    <property type="project" value="UniProtKB-KW"/>
</dbReference>
<comment type="similarity">
    <text evidence="6 15">In the C-terminal section; belongs to the PRA-PH family.</text>
</comment>
<proteinExistence type="inferred from homology"/>
<dbReference type="Pfam" id="PF01502">
    <property type="entry name" value="PRA-CH"/>
    <property type="match status" value="1"/>
</dbReference>
<dbReference type="SUPFAM" id="SSF101386">
    <property type="entry name" value="all-alpha NTP pyrophosphatases"/>
    <property type="match status" value="1"/>
</dbReference>
<dbReference type="Gene3D" id="3.10.20.810">
    <property type="entry name" value="Phosphoribosyl-AMP cyclohydrolase"/>
    <property type="match status" value="1"/>
</dbReference>
<accession>E6WU06</accession>
<feature type="region of interest" description="Phosphoribosyl-ATP pyrophosphohydrolase" evidence="15">
    <location>
        <begin position="136"/>
        <end position="229"/>
    </location>
</feature>
<evidence type="ECO:0000256" key="15">
    <source>
        <dbReference type="HAMAP-Rule" id="MF_01019"/>
    </source>
</evidence>
<comment type="catalytic activity">
    <reaction evidence="2 15">
        <text>1-(5-phospho-beta-D-ribosyl)-ATP + H2O = 1-(5-phospho-beta-D-ribosyl)-5'-AMP + diphosphate + H(+)</text>
        <dbReference type="Rhea" id="RHEA:22828"/>
        <dbReference type="ChEBI" id="CHEBI:15377"/>
        <dbReference type="ChEBI" id="CHEBI:15378"/>
        <dbReference type="ChEBI" id="CHEBI:33019"/>
        <dbReference type="ChEBI" id="CHEBI:59457"/>
        <dbReference type="ChEBI" id="CHEBI:73183"/>
        <dbReference type="EC" id="3.6.1.31"/>
    </reaction>
</comment>
<keyword evidence="13 15" id="KW-0368">Histidine biosynthesis</keyword>
<dbReference type="CDD" id="cd11534">
    <property type="entry name" value="NTP-PPase_HisIE_like"/>
    <property type="match status" value="1"/>
</dbReference>
<dbReference type="RefSeq" id="WP_013535483.1">
    <property type="nucleotide sequence ID" value="NC_014924.1"/>
</dbReference>
<comment type="similarity">
    <text evidence="7 15">In the N-terminal section; belongs to the PRA-CH family.</text>
</comment>
<sequence length="229" mass="25102">MSEDSSAGAVGRIGVFPVGLDWDKSGGLLPVIVQDADNLRVLMLGYMDREALQATMARRLVTFYSRSKQRLWTKGETSGHVLELVDVQADCDSDALLVLARPRGPTCHLQRPSCFEAAPHATDAVPRKVEPEIGFLAKLDALVAQRERERPEGSYTTRLFEAGVRRIAQKVGEEGVETALAGVAQSDEHLLGEVADLIYHTTVLLHARRLSLTDAVAVLEERHAERTGH</sequence>
<dbReference type="InterPro" id="IPR002496">
    <property type="entry name" value="PRib_AMP_CycHydrolase_dom"/>
</dbReference>
<dbReference type="NCBIfam" id="NF002747">
    <property type="entry name" value="PRK02759.1"/>
    <property type="match status" value="1"/>
</dbReference>
<dbReference type="FunFam" id="3.10.20.810:FF:000001">
    <property type="entry name" value="Histidine biosynthesis bifunctional protein HisIE"/>
    <property type="match status" value="1"/>
</dbReference>
<dbReference type="InterPro" id="IPR038019">
    <property type="entry name" value="PRib_AMP_CycHydrolase_sf"/>
</dbReference>
<name>E6WU06_PSEUU</name>
<dbReference type="NCBIfam" id="TIGR03188">
    <property type="entry name" value="histidine_hisI"/>
    <property type="match status" value="1"/>
</dbReference>
<keyword evidence="11 15" id="KW-0378">Hydrolase</keyword>